<comment type="caution">
    <text evidence="2">The sequence shown here is derived from an EMBL/GenBank/DDBJ whole genome shotgun (WGS) entry which is preliminary data.</text>
</comment>
<evidence type="ECO:0000313" key="2">
    <source>
        <dbReference type="EMBL" id="KAK3783713.1"/>
    </source>
</evidence>
<evidence type="ECO:0000256" key="1">
    <source>
        <dbReference type="SAM" id="MobiDB-lite"/>
    </source>
</evidence>
<protein>
    <submittedName>
        <fullName evidence="2">Uncharacterized protein</fullName>
    </submittedName>
</protein>
<dbReference type="Proteomes" id="UP001283361">
    <property type="component" value="Unassembled WGS sequence"/>
</dbReference>
<keyword evidence="3" id="KW-1185">Reference proteome</keyword>
<proteinExistence type="predicted"/>
<feature type="region of interest" description="Disordered" evidence="1">
    <location>
        <begin position="61"/>
        <end position="91"/>
    </location>
</feature>
<evidence type="ECO:0000313" key="3">
    <source>
        <dbReference type="Proteomes" id="UP001283361"/>
    </source>
</evidence>
<sequence length="167" mass="18796">MKCSKRLRGKFCKISCMGSPPLCFVWSERVPCRHCSSWKPSSLRSRQNQIHASWRLLVGETNNKDNLGSNTGRKVQHSGDNTNTRKKSRKGVKSRQQCLVLFVHGPFGESCTSELVGVVEQQEQNLPGALPDAFQLEIWLVRLTCGEGDGEWGISHSARTSRYARYS</sequence>
<name>A0AAE1A9B1_9GAST</name>
<feature type="compositionally biased region" description="Polar residues" evidence="1">
    <location>
        <begin position="61"/>
        <end position="82"/>
    </location>
</feature>
<gene>
    <name evidence="2" type="ORF">RRG08_025336</name>
</gene>
<dbReference type="AlphaFoldDB" id="A0AAE1A9B1"/>
<reference evidence="2" key="1">
    <citation type="journal article" date="2023" name="G3 (Bethesda)">
        <title>A reference genome for the long-term kleptoplast-retaining sea slug Elysia crispata morphotype clarki.</title>
        <authorList>
            <person name="Eastman K.E."/>
            <person name="Pendleton A.L."/>
            <person name="Shaikh M.A."/>
            <person name="Suttiyut T."/>
            <person name="Ogas R."/>
            <person name="Tomko P."/>
            <person name="Gavelis G."/>
            <person name="Widhalm J.R."/>
            <person name="Wisecaver J.H."/>
        </authorList>
    </citation>
    <scope>NUCLEOTIDE SEQUENCE</scope>
    <source>
        <strain evidence="2">ECLA1</strain>
    </source>
</reference>
<accession>A0AAE1A9B1</accession>
<organism evidence="2 3">
    <name type="scientific">Elysia crispata</name>
    <name type="common">lettuce slug</name>
    <dbReference type="NCBI Taxonomy" id="231223"/>
    <lineage>
        <taxon>Eukaryota</taxon>
        <taxon>Metazoa</taxon>
        <taxon>Spiralia</taxon>
        <taxon>Lophotrochozoa</taxon>
        <taxon>Mollusca</taxon>
        <taxon>Gastropoda</taxon>
        <taxon>Heterobranchia</taxon>
        <taxon>Euthyneura</taxon>
        <taxon>Panpulmonata</taxon>
        <taxon>Sacoglossa</taxon>
        <taxon>Placobranchoidea</taxon>
        <taxon>Plakobranchidae</taxon>
        <taxon>Elysia</taxon>
    </lineage>
</organism>
<dbReference type="EMBL" id="JAWDGP010002360">
    <property type="protein sequence ID" value="KAK3783713.1"/>
    <property type="molecule type" value="Genomic_DNA"/>
</dbReference>